<dbReference type="FunFam" id="3.30.40.10:FF:000042">
    <property type="entry name" value="protein AF-10 isoform X1"/>
    <property type="match status" value="1"/>
</dbReference>
<feature type="compositionally biased region" description="Polar residues" evidence="5">
    <location>
        <begin position="667"/>
        <end position="681"/>
    </location>
</feature>
<evidence type="ECO:0000256" key="4">
    <source>
        <dbReference type="SAM" id="Coils"/>
    </source>
</evidence>
<dbReference type="GO" id="GO:0006357">
    <property type="term" value="P:regulation of transcription by RNA polymerase II"/>
    <property type="evidence" value="ECO:0007669"/>
    <property type="project" value="TreeGrafter"/>
</dbReference>
<dbReference type="STRING" id="126957.T1IM21"/>
<keyword evidence="1" id="KW-0479">Metal-binding</keyword>
<dbReference type="CDD" id="cd15672">
    <property type="entry name" value="ePHD_AF10_like"/>
    <property type="match status" value="1"/>
</dbReference>
<dbReference type="Pfam" id="PF13832">
    <property type="entry name" value="zf-HC5HC2H_2"/>
    <property type="match status" value="1"/>
</dbReference>
<dbReference type="CDD" id="cd20901">
    <property type="entry name" value="CC_AF10"/>
    <property type="match status" value="1"/>
</dbReference>
<evidence type="ECO:0000256" key="5">
    <source>
        <dbReference type="SAM" id="MobiDB-lite"/>
    </source>
</evidence>
<dbReference type="PANTHER" id="PTHR13793:SF107">
    <property type="entry name" value="BROMODOMAIN-CONTAINING PROTEIN HOMOLOG"/>
    <property type="match status" value="1"/>
</dbReference>
<reference evidence="7" key="2">
    <citation type="submission" date="2015-02" db="UniProtKB">
        <authorList>
            <consortium name="EnsemblMetazoa"/>
        </authorList>
    </citation>
    <scope>IDENTIFICATION</scope>
</reference>
<reference evidence="8" key="1">
    <citation type="submission" date="2011-05" db="EMBL/GenBank/DDBJ databases">
        <authorList>
            <person name="Richards S.R."/>
            <person name="Qu J."/>
            <person name="Jiang H."/>
            <person name="Jhangiani S.N."/>
            <person name="Agravi P."/>
            <person name="Goodspeed R."/>
            <person name="Gross S."/>
            <person name="Mandapat C."/>
            <person name="Jackson L."/>
            <person name="Mathew T."/>
            <person name="Pu L."/>
            <person name="Thornton R."/>
            <person name="Saada N."/>
            <person name="Wilczek-Boney K.B."/>
            <person name="Lee S."/>
            <person name="Kovar C."/>
            <person name="Wu Y."/>
            <person name="Scherer S.E."/>
            <person name="Worley K.C."/>
            <person name="Muzny D.M."/>
            <person name="Gibbs R."/>
        </authorList>
    </citation>
    <scope>NUCLEOTIDE SEQUENCE</scope>
    <source>
        <strain evidence="8">Brora</strain>
    </source>
</reference>
<keyword evidence="3" id="KW-0862">Zinc</keyword>
<feature type="region of interest" description="Disordered" evidence="5">
    <location>
        <begin position="654"/>
        <end position="684"/>
    </location>
</feature>
<evidence type="ECO:0000256" key="1">
    <source>
        <dbReference type="ARBA" id="ARBA00022723"/>
    </source>
</evidence>
<dbReference type="OMA" id="MQQASQY"/>
<dbReference type="HOGENOM" id="CLU_001498_0_0_1"/>
<dbReference type="PhylomeDB" id="T1IM21"/>
<dbReference type="PANTHER" id="PTHR13793">
    <property type="entry name" value="PHD FINGER PROTEINS"/>
    <property type="match status" value="1"/>
</dbReference>
<dbReference type="InterPro" id="IPR050701">
    <property type="entry name" value="Histone_Mod_Regulator"/>
</dbReference>
<dbReference type="eggNOG" id="KOG0956">
    <property type="taxonomic scope" value="Eukaryota"/>
</dbReference>
<dbReference type="PROSITE" id="PS51805">
    <property type="entry name" value="EPHD"/>
    <property type="match status" value="1"/>
</dbReference>
<dbReference type="Proteomes" id="UP000014500">
    <property type="component" value="Unassembled WGS sequence"/>
</dbReference>
<dbReference type="AlphaFoldDB" id="T1IM21"/>
<name>T1IM21_STRMM</name>
<feature type="domain" description="PHD-type" evidence="6">
    <location>
        <begin position="38"/>
        <end position="160"/>
    </location>
</feature>
<organism evidence="7 8">
    <name type="scientific">Strigamia maritima</name>
    <name type="common">European centipede</name>
    <name type="synonym">Geophilus maritimus</name>
    <dbReference type="NCBI Taxonomy" id="126957"/>
    <lineage>
        <taxon>Eukaryota</taxon>
        <taxon>Metazoa</taxon>
        <taxon>Ecdysozoa</taxon>
        <taxon>Arthropoda</taxon>
        <taxon>Myriapoda</taxon>
        <taxon>Chilopoda</taxon>
        <taxon>Pleurostigmophora</taxon>
        <taxon>Geophilomorpha</taxon>
        <taxon>Linotaeniidae</taxon>
        <taxon>Strigamia</taxon>
    </lineage>
</organism>
<evidence type="ECO:0000313" key="8">
    <source>
        <dbReference type="Proteomes" id="UP000014500"/>
    </source>
</evidence>
<keyword evidence="8" id="KW-1185">Reference proteome</keyword>
<evidence type="ECO:0000259" key="6">
    <source>
        <dbReference type="PROSITE" id="PS51805"/>
    </source>
</evidence>
<feature type="region of interest" description="Disordered" evidence="5">
    <location>
        <begin position="452"/>
        <end position="477"/>
    </location>
</feature>
<proteinExistence type="predicted"/>
<feature type="coiled-coil region" evidence="4">
    <location>
        <begin position="532"/>
        <end position="559"/>
    </location>
</feature>
<evidence type="ECO:0000313" key="7">
    <source>
        <dbReference type="EnsemblMetazoa" id="SMAR002014-PA"/>
    </source>
</evidence>
<evidence type="ECO:0000256" key="2">
    <source>
        <dbReference type="ARBA" id="ARBA00022771"/>
    </source>
</evidence>
<sequence>MNIRVQNAPKVNIYNQNIFATALIATLEFQLKKFSFTFQRCELCPSKDGALKRTDNGGRSRWAHVVCSLYIPEVRFGNVTTMEPIILQLIPQDRFSKICYLCEEQGKESKATVGACMQCNKSGCKQHFHVTCAQAAGLLCEEAGNYMDNVKYCGYCHYHYQKLKKGNSIKTIPAFKPIPADNATPDSTPEKNTPPHELKDRIGKICTENKKNLNNPTKFDCTTSVSNLSFSDNSNLSSSPKDLDRAHGSSSVAKFTTANFTETVVTHSGSVFGSPSEKSTKKTKKGVGLRIPKQEVEDVVDDELSLSENKTIFQSGVENSMNVGSSLGAMPSGSFYENYLSGSYPGITTTDTDLVGRRPTSVERNEKKRLKKKKEVAGLSNGVGSFSPNLSASSLPNGLIPHMISGGSQADSGNVSLDGASSLHSQSHLELFADILSGSHGDASPMLSGTRISASPSVGPLPSRTPSVASSRNSGLNNNLSQIPQGLEQLLERQWEQGSQFLMDQAQHFDSMFSDWVPTCVHTNIGSLLSCLHQLRMENQRLEERMNNLIARRDHLLAVNARLAVPLNNSSAAIPAIANDTGRVPRINNFIPTDNSAQDLMFPHRSPNQAPVSVHASLSPVNAAGFVPTSTSLHTQGVVIPTLHHPVSNMMPSMTTSSSHTLPGMLSSPNLRHSPAQSHMHCSSPVGHPSIMTTSLPRSILTPEHLRMQQHQQHPHHQEAALSRLNLASSYQQPICSPAIAALQPPPPKPRFACHKMSQMPQMPNARLDWMGQQPYPGYPVVQSATYASTSAYSDPLVSTPVSVVTKNSSPGPKR</sequence>
<dbReference type="InterPro" id="IPR013083">
    <property type="entry name" value="Znf_RING/FYVE/PHD"/>
</dbReference>
<dbReference type="EMBL" id="JH430945">
    <property type="status" value="NOT_ANNOTATED_CDS"/>
    <property type="molecule type" value="Genomic_DNA"/>
</dbReference>
<dbReference type="EnsemblMetazoa" id="SMAR002014-RA">
    <property type="protein sequence ID" value="SMAR002014-PA"/>
    <property type="gene ID" value="SMAR002014"/>
</dbReference>
<evidence type="ECO:0000256" key="3">
    <source>
        <dbReference type="ARBA" id="ARBA00022833"/>
    </source>
</evidence>
<dbReference type="InterPro" id="IPR049773">
    <property type="entry name" value="AF10-like_CC"/>
</dbReference>
<feature type="region of interest" description="Disordered" evidence="5">
    <location>
        <begin position="177"/>
        <end position="199"/>
    </location>
</feature>
<dbReference type="GO" id="GO:0008270">
    <property type="term" value="F:zinc ion binding"/>
    <property type="evidence" value="ECO:0007669"/>
    <property type="project" value="UniProtKB-KW"/>
</dbReference>
<keyword evidence="2" id="KW-0863">Zinc-finger</keyword>
<keyword evidence="4" id="KW-0175">Coiled coil</keyword>
<accession>T1IM21</accession>
<dbReference type="Gene3D" id="3.30.40.10">
    <property type="entry name" value="Zinc/RING finger domain, C3HC4 (zinc finger)"/>
    <property type="match status" value="1"/>
</dbReference>
<dbReference type="InterPro" id="IPR034732">
    <property type="entry name" value="EPHD"/>
</dbReference>
<protein>
    <recommendedName>
        <fullName evidence="6">PHD-type domain-containing protein</fullName>
    </recommendedName>
</protein>